<reference evidence="16 17" key="1">
    <citation type="submission" date="2020-02" db="EMBL/GenBank/DDBJ databases">
        <authorList>
            <person name="Ferguson B K."/>
        </authorList>
    </citation>
    <scope>NUCLEOTIDE SEQUENCE [LARGE SCALE GENOMIC DNA]</scope>
</reference>
<dbReference type="Gene3D" id="2.40.10.10">
    <property type="entry name" value="Trypsin-like serine proteases"/>
    <property type="match status" value="2"/>
</dbReference>
<dbReference type="FunFam" id="2.40.10.10:FF:000028">
    <property type="entry name" value="Serine protease easter"/>
    <property type="match status" value="1"/>
</dbReference>
<dbReference type="EMBL" id="CADCXV010001183">
    <property type="protein sequence ID" value="CAB0042295.1"/>
    <property type="molecule type" value="Genomic_DNA"/>
</dbReference>
<protein>
    <recommendedName>
        <fullName evidence="12">CLIP domain-containing serine protease</fullName>
        <ecNumber evidence="11">3.4.21.-</ecNumber>
    </recommendedName>
</protein>
<dbReference type="GO" id="GO:0046872">
    <property type="term" value="F:metal ion binding"/>
    <property type="evidence" value="ECO:0007669"/>
    <property type="project" value="UniProtKB-KW"/>
</dbReference>
<keyword evidence="7" id="KW-0865">Zymogen</keyword>
<dbReference type="InterPro" id="IPR043504">
    <property type="entry name" value="Peptidase_S1_PA_chymotrypsin"/>
</dbReference>
<dbReference type="Pfam" id="PF12032">
    <property type="entry name" value="CLIP"/>
    <property type="match status" value="1"/>
</dbReference>
<dbReference type="InterPro" id="IPR038565">
    <property type="entry name" value="CLIP_sf"/>
</dbReference>
<feature type="domain" description="Peptidase S1" evidence="14">
    <location>
        <begin position="154"/>
        <end position="410"/>
    </location>
</feature>
<dbReference type="InterPro" id="IPR033116">
    <property type="entry name" value="TRYPSIN_SER"/>
</dbReference>
<dbReference type="Gene3D" id="3.30.1640.30">
    <property type="match status" value="1"/>
</dbReference>
<feature type="chain" id="PRO_5026375920" description="CLIP domain-containing serine protease" evidence="12">
    <location>
        <begin position="20"/>
        <end position="411"/>
    </location>
</feature>
<keyword evidence="12" id="KW-0964">Secreted</keyword>
<dbReference type="SUPFAM" id="SSF50494">
    <property type="entry name" value="Trypsin-like serine proteases"/>
    <property type="match status" value="1"/>
</dbReference>
<dbReference type="SMART" id="SM00020">
    <property type="entry name" value="Tryp_SPc"/>
    <property type="match status" value="1"/>
</dbReference>
<name>A0A6H5IV88_9HYME</name>
<evidence type="ECO:0000256" key="8">
    <source>
        <dbReference type="ARBA" id="ARBA00023157"/>
    </source>
</evidence>
<sequence length="411" mass="44993">MKCVVYLAAVLFLAQESLAQFSCLTPDSRIGTCINIYQCPALLALLQQRPLLPASVQFLQKAQCGFEGKNPKVCCEPNSNGNGGNNGNNGNVWGQQTTTTTTTTTRRPIIPNNNGGNNNGGGSGSNPAPPDVTRHPNLRLLDHNLCGPISDDKIYGGNRTKVNEFPWMVLVAYDTGLSEPQYRCGGSIINKRYILTAAHCVRNLGFNVRPVGIRVGEHDLGSERDCDYAGTPNEVCAEKYQDFGVERIIAHQKYSPVSMQNDIALIRLNRDIDFRPDNAKPICMPVAPANKINSNKLLVTGWGLTEQRQVSPVMLKVSLPIFSQELCGERYKGQTVVWYKQICVGGEQGKDSCSGDSGGPLQGVGVYNGEPRYVQHGLVSFGLRNCGQSGFPGVYTRLEYYLDWVLDNIKD</sequence>
<dbReference type="EC" id="3.4.21.-" evidence="11"/>
<feature type="signal peptide" evidence="12">
    <location>
        <begin position="1"/>
        <end position="19"/>
    </location>
</feature>
<dbReference type="InterPro" id="IPR001314">
    <property type="entry name" value="Peptidase_S1A"/>
</dbReference>
<dbReference type="GO" id="GO:0051604">
    <property type="term" value="P:protein maturation"/>
    <property type="evidence" value="ECO:0007669"/>
    <property type="project" value="UniProtKB-ARBA"/>
</dbReference>
<comment type="similarity">
    <text evidence="10 12">Belongs to the peptidase S1 family. CLIP subfamily.</text>
</comment>
<evidence type="ECO:0000259" key="14">
    <source>
        <dbReference type="PROSITE" id="PS50240"/>
    </source>
</evidence>
<evidence type="ECO:0000256" key="6">
    <source>
        <dbReference type="ARBA" id="ARBA00022837"/>
    </source>
</evidence>
<dbReference type="InterPro" id="IPR009003">
    <property type="entry name" value="Peptidase_S1_PA"/>
</dbReference>
<keyword evidence="8" id="KW-1015">Disulfide bond</keyword>
<dbReference type="GO" id="GO:0006508">
    <property type="term" value="P:proteolysis"/>
    <property type="evidence" value="ECO:0007669"/>
    <property type="project" value="UniProtKB-KW"/>
</dbReference>
<keyword evidence="5 11" id="KW-0720">Serine protease</keyword>
<dbReference type="FunFam" id="3.30.1640.30:FF:000001">
    <property type="entry name" value="Serine protease 7"/>
    <property type="match status" value="1"/>
</dbReference>
<evidence type="ECO:0000256" key="3">
    <source>
        <dbReference type="ARBA" id="ARBA00022729"/>
    </source>
</evidence>
<keyword evidence="2" id="KW-0479">Metal-binding</keyword>
<dbReference type="PROSITE" id="PS51888">
    <property type="entry name" value="CLIP"/>
    <property type="match status" value="1"/>
</dbReference>
<dbReference type="PRINTS" id="PR00722">
    <property type="entry name" value="CHYMOTRYPSIN"/>
</dbReference>
<evidence type="ECO:0000256" key="2">
    <source>
        <dbReference type="ARBA" id="ARBA00022723"/>
    </source>
</evidence>
<dbReference type="PROSITE" id="PS50240">
    <property type="entry name" value="TRYPSIN_DOM"/>
    <property type="match status" value="1"/>
</dbReference>
<evidence type="ECO:0000256" key="4">
    <source>
        <dbReference type="ARBA" id="ARBA00022801"/>
    </source>
</evidence>
<dbReference type="InterPro" id="IPR001254">
    <property type="entry name" value="Trypsin_dom"/>
</dbReference>
<feature type="region of interest" description="Disordered" evidence="13">
    <location>
        <begin position="85"/>
        <end position="136"/>
    </location>
</feature>
<organism evidence="16 17">
    <name type="scientific">Trichogramma brassicae</name>
    <dbReference type="NCBI Taxonomy" id="86971"/>
    <lineage>
        <taxon>Eukaryota</taxon>
        <taxon>Metazoa</taxon>
        <taxon>Ecdysozoa</taxon>
        <taxon>Arthropoda</taxon>
        <taxon>Hexapoda</taxon>
        <taxon>Insecta</taxon>
        <taxon>Pterygota</taxon>
        <taxon>Neoptera</taxon>
        <taxon>Endopterygota</taxon>
        <taxon>Hymenoptera</taxon>
        <taxon>Apocrita</taxon>
        <taxon>Proctotrupomorpha</taxon>
        <taxon>Chalcidoidea</taxon>
        <taxon>Trichogrammatidae</taxon>
        <taxon>Trichogramma</taxon>
    </lineage>
</organism>
<dbReference type="InterPro" id="IPR051487">
    <property type="entry name" value="Ser/Thr_Proteases_Immune/Dev"/>
</dbReference>
<keyword evidence="1 11" id="KW-0645">Protease</keyword>
<dbReference type="Proteomes" id="UP000479190">
    <property type="component" value="Unassembled WGS sequence"/>
</dbReference>
<keyword evidence="17" id="KW-1185">Reference proteome</keyword>
<evidence type="ECO:0000256" key="12">
    <source>
        <dbReference type="RuleBase" id="RU366078"/>
    </source>
</evidence>
<dbReference type="PANTHER" id="PTHR24256">
    <property type="entry name" value="TRYPTASE-RELATED"/>
    <property type="match status" value="1"/>
</dbReference>
<evidence type="ECO:0000256" key="10">
    <source>
        <dbReference type="ARBA" id="ARBA00024195"/>
    </source>
</evidence>
<accession>A0A6H5IV88</accession>
<dbReference type="CDD" id="cd00190">
    <property type="entry name" value="Tryp_SPc"/>
    <property type="match status" value="1"/>
</dbReference>
<dbReference type="GO" id="GO:0004252">
    <property type="term" value="F:serine-type endopeptidase activity"/>
    <property type="evidence" value="ECO:0007669"/>
    <property type="project" value="UniProtKB-UniRule"/>
</dbReference>
<evidence type="ECO:0000256" key="13">
    <source>
        <dbReference type="SAM" id="MobiDB-lite"/>
    </source>
</evidence>
<evidence type="ECO:0000256" key="11">
    <source>
        <dbReference type="RuleBase" id="RU363034"/>
    </source>
</evidence>
<feature type="domain" description="Clip" evidence="15">
    <location>
        <begin position="22"/>
        <end position="75"/>
    </location>
</feature>
<dbReference type="FunFam" id="2.40.10.10:FF:000078">
    <property type="entry name" value="Serine protease H137"/>
    <property type="match status" value="1"/>
</dbReference>
<evidence type="ECO:0000313" key="16">
    <source>
        <dbReference type="EMBL" id="CAB0042295.1"/>
    </source>
</evidence>
<evidence type="ECO:0000313" key="17">
    <source>
        <dbReference type="Proteomes" id="UP000479190"/>
    </source>
</evidence>
<keyword evidence="4 11" id="KW-0378">Hydrolase</keyword>
<proteinExistence type="inferred from homology"/>
<evidence type="ECO:0000259" key="15">
    <source>
        <dbReference type="PROSITE" id="PS51888"/>
    </source>
</evidence>
<comment type="subcellular location">
    <subcellularLocation>
        <location evidence="12">Secreted</location>
    </subcellularLocation>
</comment>
<keyword evidence="6" id="KW-0106">Calcium</keyword>
<evidence type="ECO:0000256" key="7">
    <source>
        <dbReference type="ARBA" id="ARBA00023145"/>
    </source>
</evidence>
<keyword evidence="3 12" id="KW-0732">Signal</keyword>
<evidence type="ECO:0000256" key="9">
    <source>
        <dbReference type="ARBA" id="ARBA00023180"/>
    </source>
</evidence>
<dbReference type="Pfam" id="PF00089">
    <property type="entry name" value="Trypsin"/>
    <property type="match status" value="1"/>
</dbReference>
<dbReference type="PROSITE" id="PS00134">
    <property type="entry name" value="TRYPSIN_HIS"/>
    <property type="match status" value="1"/>
</dbReference>
<keyword evidence="9" id="KW-0325">Glycoprotein</keyword>
<comment type="domain">
    <text evidence="12">The clip domain consists of 35-55 residues which are 'knitted' together usually by 3 conserved disulfide bonds forming a clip-like compact structure.</text>
</comment>
<gene>
    <name evidence="16" type="ORF">TBRA_LOCUS13921</name>
</gene>
<evidence type="ECO:0000256" key="1">
    <source>
        <dbReference type="ARBA" id="ARBA00022670"/>
    </source>
</evidence>
<dbReference type="InterPro" id="IPR018114">
    <property type="entry name" value="TRYPSIN_HIS"/>
</dbReference>
<dbReference type="OrthoDB" id="8250810at2759"/>
<dbReference type="InterPro" id="IPR022700">
    <property type="entry name" value="CLIP"/>
</dbReference>
<dbReference type="GO" id="GO:0005576">
    <property type="term" value="C:extracellular region"/>
    <property type="evidence" value="ECO:0007669"/>
    <property type="project" value="UniProtKB-SubCell"/>
</dbReference>
<feature type="compositionally biased region" description="Low complexity" evidence="13">
    <location>
        <begin position="88"/>
        <end position="116"/>
    </location>
</feature>
<dbReference type="SMART" id="SM00680">
    <property type="entry name" value="CLIP"/>
    <property type="match status" value="1"/>
</dbReference>
<evidence type="ECO:0000256" key="5">
    <source>
        <dbReference type="ARBA" id="ARBA00022825"/>
    </source>
</evidence>
<dbReference type="PROSITE" id="PS00135">
    <property type="entry name" value="TRYPSIN_SER"/>
    <property type="match status" value="1"/>
</dbReference>
<dbReference type="AlphaFoldDB" id="A0A6H5IV88"/>